<feature type="region of interest" description="Disordered" evidence="2">
    <location>
        <begin position="144"/>
        <end position="164"/>
    </location>
</feature>
<dbReference type="InterPro" id="IPR036872">
    <property type="entry name" value="CH_dom_sf"/>
</dbReference>
<evidence type="ECO:0000259" key="3">
    <source>
        <dbReference type="PROSITE" id="PS50021"/>
    </source>
</evidence>
<dbReference type="SUPFAM" id="SSF47576">
    <property type="entry name" value="Calponin-homology domain, CH-domain"/>
    <property type="match status" value="1"/>
</dbReference>
<evidence type="ECO:0000256" key="1">
    <source>
        <dbReference type="SAM" id="Coils"/>
    </source>
</evidence>
<feature type="coiled-coil region" evidence="1">
    <location>
        <begin position="280"/>
        <end position="307"/>
    </location>
</feature>
<dbReference type="PANTHER" id="PTHR12509:SF9">
    <property type="entry name" value="SPERM FLAGELLAR PROTEIN 1 ISOFORM X1"/>
    <property type="match status" value="1"/>
</dbReference>
<dbReference type="CDD" id="cd00014">
    <property type="entry name" value="CH_SF"/>
    <property type="match status" value="1"/>
</dbReference>
<accession>A0ABQ9FN45</accession>
<evidence type="ECO:0000313" key="5">
    <source>
        <dbReference type="Proteomes" id="UP001217089"/>
    </source>
</evidence>
<keyword evidence="1" id="KW-0175">Coiled coil</keyword>
<dbReference type="EMBL" id="JARBDR010000246">
    <property type="protein sequence ID" value="KAJ8317130.1"/>
    <property type="molecule type" value="Genomic_DNA"/>
</dbReference>
<dbReference type="InterPro" id="IPR010441">
    <property type="entry name" value="CH_2"/>
</dbReference>
<feature type="region of interest" description="Disordered" evidence="2">
    <location>
        <begin position="176"/>
        <end position="198"/>
    </location>
</feature>
<dbReference type="Pfam" id="PF06294">
    <property type="entry name" value="CH_2"/>
    <property type="match status" value="1"/>
</dbReference>
<proteinExistence type="predicted"/>
<dbReference type="InterPro" id="IPR001715">
    <property type="entry name" value="CH_dom"/>
</dbReference>
<gene>
    <name evidence="4" type="ORF">KUTeg_005034</name>
</gene>
<dbReference type="Proteomes" id="UP001217089">
    <property type="component" value="Unassembled WGS sequence"/>
</dbReference>
<reference evidence="4 5" key="1">
    <citation type="submission" date="2022-12" db="EMBL/GenBank/DDBJ databases">
        <title>Chromosome-level genome of Tegillarca granosa.</title>
        <authorList>
            <person name="Kim J."/>
        </authorList>
    </citation>
    <scope>NUCLEOTIDE SEQUENCE [LARGE SCALE GENOMIC DNA]</scope>
    <source>
        <strain evidence="4">Teg-2019</strain>
        <tissue evidence="4">Adductor muscle</tissue>
    </source>
</reference>
<feature type="compositionally biased region" description="Basic and acidic residues" evidence="2">
    <location>
        <begin position="189"/>
        <end position="198"/>
    </location>
</feature>
<protein>
    <recommendedName>
        <fullName evidence="3">Calponin-homology (CH) domain-containing protein</fullName>
    </recommendedName>
</protein>
<organism evidence="4 5">
    <name type="scientific">Tegillarca granosa</name>
    <name type="common">Malaysian cockle</name>
    <name type="synonym">Anadara granosa</name>
    <dbReference type="NCBI Taxonomy" id="220873"/>
    <lineage>
        <taxon>Eukaryota</taxon>
        <taxon>Metazoa</taxon>
        <taxon>Spiralia</taxon>
        <taxon>Lophotrochozoa</taxon>
        <taxon>Mollusca</taxon>
        <taxon>Bivalvia</taxon>
        <taxon>Autobranchia</taxon>
        <taxon>Pteriomorphia</taxon>
        <taxon>Arcoida</taxon>
        <taxon>Arcoidea</taxon>
        <taxon>Arcidae</taxon>
        <taxon>Tegillarca</taxon>
    </lineage>
</organism>
<sequence>METITFKKHLNGLTRVDMEEYFDEAEVFNLLQWIDRIPLSRPRKNIGKDFADGVLLAEVIHHYFPRMVDIHNYTPASHMKQKIDNWYLLNRKLDLDLSDEVIRALANEKKKVTEKVLLLLRFQIDKYLEKQGRSRREIDGEYVHASSPGLEKPGNISPRSEQRNNEQALVPYNSIKKGRSSPFKISSPRKYERGEIPHNHPDRSSYIIDEKVPIYDRPLYVLPTFDSVPRMLLYIQPELSSSIYGYDFRRGPFSFPIPDRVPVAMLEEKELESQSKDETLKILNSKIRKLEHLLELKEIRIDDLQSQLAQIQGFIIIKIIMLQIKIMYKVTVNNFTFLPKVRLFVFVAKSKCAKLYIVQYKNFITLHKTEKLDENIFVKKFELLISYSWKFTQLMDREQCCINLYRFNKINVTEHLEKKIVEIKSKNIFRLLCLKFI</sequence>
<comment type="caution">
    <text evidence="4">The sequence shown here is derived from an EMBL/GenBank/DDBJ whole genome shotgun (WGS) entry which is preliminary data.</text>
</comment>
<keyword evidence="5" id="KW-1185">Reference proteome</keyword>
<evidence type="ECO:0000313" key="4">
    <source>
        <dbReference type="EMBL" id="KAJ8317130.1"/>
    </source>
</evidence>
<dbReference type="Gene3D" id="1.10.418.10">
    <property type="entry name" value="Calponin-like domain"/>
    <property type="match status" value="1"/>
</dbReference>
<dbReference type="PROSITE" id="PS50021">
    <property type="entry name" value="CH"/>
    <property type="match status" value="1"/>
</dbReference>
<feature type="domain" description="Calponin-homology (CH)" evidence="3">
    <location>
        <begin position="24"/>
        <end position="123"/>
    </location>
</feature>
<dbReference type="PANTHER" id="PTHR12509">
    <property type="entry name" value="SPERMATOGENESIS-ASSOCIATED 4-RELATED"/>
    <property type="match status" value="1"/>
</dbReference>
<evidence type="ECO:0000256" key="2">
    <source>
        <dbReference type="SAM" id="MobiDB-lite"/>
    </source>
</evidence>
<dbReference type="InterPro" id="IPR052111">
    <property type="entry name" value="Spermatogenesis_Ciliary_MAP"/>
</dbReference>
<name>A0ABQ9FN45_TEGGR</name>